<name>A0A1I5AIE4_9FLAO</name>
<keyword evidence="1" id="KW-0472">Membrane</keyword>
<accession>A0A1I5AIE4</accession>
<feature type="transmembrane region" description="Helical" evidence="1">
    <location>
        <begin position="72"/>
        <end position="98"/>
    </location>
</feature>
<keyword evidence="1" id="KW-0812">Transmembrane</keyword>
<dbReference type="OrthoDB" id="9992703at2"/>
<reference evidence="3" key="1">
    <citation type="submission" date="2016-10" db="EMBL/GenBank/DDBJ databases">
        <authorList>
            <person name="Varghese N."/>
            <person name="Submissions S."/>
        </authorList>
    </citation>
    <scope>NUCLEOTIDE SEQUENCE [LARGE SCALE GENOMIC DNA]</scope>
    <source>
        <strain evidence="3">DSM 23925</strain>
    </source>
</reference>
<protein>
    <submittedName>
        <fullName evidence="2">Uncharacterized protein</fullName>
    </submittedName>
</protein>
<keyword evidence="3" id="KW-1185">Reference proteome</keyword>
<dbReference type="RefSeq" id="WP_092206866.1">
    <property type="nucleotide sequence ID" value="NZ_FOVN01000002.1"/>
</dbReference>
<evidence type="ECO:0000313" key="2">
    <source>
        <dbReference type="EMBL" id="SFN62130.1"/>
    </source>
</evidence>
<dbReference type="Proteomes" id="UP000198705">
    <property type="component" value="Unassembled WGS sequence"/>
</dbReference>
<organism evidence="2 3">
    <name type="scientific">Bizionia echini</name>
    <dbReference type="NCBI Taxonomy" id="649333"/>
    <lineage>
        <taxon>Bacteria</taxon>
        <taxon>Pseudomonadati</taxon>
        <taxon>Bacteroidota</taxon>
        <taxon>Flavobacteriia</taxon>
        <taxon>Flavobacteriales</taxon>
        <taxon>Flavobacteriaceae</taxon>
        <taxon>Bizionia</taxon>
    </lineage>
</organism>
<dbReference type="STRING" id="649333.SAMN04487989_10271"/>
<dbReference type="EMBL" id="FOVN01000002">
    <property type="protein sequence ID" value="SFN62130.1"/>
    <property type="molecule type" value="Genomic_DNA"/>
</dbReference>
<keyword evidence="1" id="KW-1133">Transmembrane helix</keyword>
<sequence>MVASLNDDFEEIVLIKNQFKKDVKLHPELEIFNMGMALVEVGQNKVDAGTSGGGGGDGCWESAVESAITGGILGMVIGGVSGGFFGVGVGAAFTFGILSIPAGGAGAIAGSVLGAVGGFFGGLIKGYISCMIFGGN</sequence>
<proteinExistence type="predicted"/>
<evidence type="ECO:0000256" key="1">
    <source>
        <dbReference type="SAM" id="Phobius"/>
    </source>
</evidence>
<feature type="transmembrane region" description="Helical" evidence="1">
    <location>
        <begin position="104"/>
        <end position="124"/>
    </location>
</feature>
<evidence type="ECO:0000313" key="3">
    <source>
        <dbReference type="Proteomes" id="UP000198705"/>
    </source>
</evidence>
<dbReference type="AlphaFoldDB" id="A0A1I5AIE4"/>
<gene>
    <name evidence="2" type="ORF">SAMN04487989_10271</name>
</gene>